<dbReference type="InterPro" id="IPR051848">
    <property type="entry name" value="PGIP"/>
</dbReference>
<dbReference type="Gene3D" id="3.80.10.10">
    <property type="entry name" value="Ribonuclease Inhibitor"/>
    <property type="match status" value="3"/>
</dbReference>
<keyword evidence="9" id="KW-1185">Reference proteome</keyword>
<dbReference type="FunFam" id="3.80.10.10:FF:000299">
    <property type="entry name" value="Piriformospora indica-insensitive protein 2"/>
    <property type="match status" value="1"/>
</dbReference>
<keyword evidence="7" id="KW-1133">Transmembrane helix</keyword>
<name>A0AAW1IKZ4_SAPOF</name>
<evidence type="ECO:0000256" key="6">
    <source>
        <dbReference type="ARBA" id="ARBA00023136"/>
    </source>
</evidence>
<evidence type="ECO:0000256" key="2">
    <source>
        <dbReference type="ARBA" id="ARBA00022475"/>
    </source>
</evidence>
<evidence type="ECO:0000256" key="1">
    <source>
        <dbReference type="ARBA" id="ARBA00004236"/>
    </source>
</evidence>
<keyword evidence="2" id="KW-1003">Cell membrane</keyword>
<dbReference type="GO" id="GO:0051707">
    <property type="term" value="P:response to other organism"/>
    <property type="evidence" value="ECO:0007669"/>
    <property type="project" value="UniProtKB-ARBA"/>
</dbReference>
<evidence type="ECO:0000256" key="3">
    <source>
        <dbReference type="ARBA" id="ARBA00022614"/>
    </source>
</evidence>
<gene>
    <name evidence="8" type="ORF">RND81_09G125100</name>
</gene>
<keyword evidence="4" id="KW-0732">Signal</keyword>
<sequence length="500" mass="55236">MTLFISLHITFLILCVIYLPLCIMSFTLKMPPSTTPKTLVDAPQTGFTMSVNGARTDTREQEAVYDIMLATGNSWATDIPDVCRGRWHGIECMPDKDNVYHVVSLSFGALSDDTAFPTCDTTRSYISKSIIKLPYLRSLFFYRCLGQNPQPIPSFLGHLGPSIQTLVLRENGHIGPIPNELGNLTGLRILDLSGNNLNGSIPASLSRVNGLRSLDLRGNRLTGQIPNIVFSSLNVLDLSQNLLSGPIPSNIGLFTSLSKMDLSRNRLSGPIPESVTGLKELILMDLSYNHLTGPFPNSLKNLESIQALLLKGNPMIGTTIPNNALEGMKNLVILVLSNMNLKGPIPISLTELPKIRVVHIDENKLNGSMPDSFRNMKYLSELRLNDNQLSGPLPLDKNMVYKMGRKLRLYNNSGLCFKYEENNGDLEGDSDLVINWGIGYCRVHRTTGLGRLIEHTQIISDNNKNNNNFVPKLGNNSASILVGHKCLFVHLLFVLVILLS</sequence>
<dbReference type="PANTHER" id="PTHR48059:SF30">
    <property type="entry name" value="OS06G0587000 PROTEIN"/>
    <property type="match status" value="1"/>
</dbReference>
<keyword evidence="3" id="KW-0433">Leucine-rich repeat</keyword>
<dbReference type="PANTHER" id="PTHR48059">
    <property type="entry name" value="POLYGALACTURONASE INHIBITOR 1"/>
    <property type="match status" value="1"/>
</dbReference>
<dbReference type="Proteomes" id="UP001443914">
    <property type="component" value="Unassembled WGS sequence"/>
</dbReference>
<evidence type="ECO:0000256" key="4">
    <source>
        <dbReference type="ARBA" id="ARBA00022729"/>
    </source>
</evidence>
<keyword evidence="6 7" id="KW-0472">Membrane</keyword>
<comment type="subcellular location">
    <subcellularLocation>
        <location evidence="1">Cell membrane</location>
    </subcellularLocation>
</comment>
<organism evidence="8 9">
    <name type="scientific">Saponaria officinalis</name>
    <name type="common">Common soapwort</name>
    <name type="synonym">Lychnis saponaria</name>
    <dbReference type="NCBI Taxonomy" id="3572"/>
    <lineage>
        <taxon>Eukaryota</taxon>
        <taxon>Viridiplantae</taxon>
        <taxon>Streptophyta</taxon>
        <taxon>Embryophyta</taxon>
        <taxon>Tracheophyta</taxon>
        <taxon>Spermatophyta</taxon>
        <taxon>Magnoliopsida</taxon>
        <taxon>eudicotyledons</taxon>
        <taxon>Gunneridae</taxon>
        <taxon>Pentapetalae</taxon>
        <taxon>Caryophyllales</taxon>
        <taxon>Caryophyllaceae</taxon>
        <taxon>Caryophylleae</taxon>
        <taxon>Saponaria</taxon>
    </lineage>
</organism>
<feature type="transmembrane region" description="Helical" evidence="7">
    <location>
        <begin position="7"/>
        <end position="28"/>
    </location>
</feature>
<evidence type="ECO:0000313" key="8">
    <source>
        <dbReference type="EMBL" id="KAK9690400.1"/>
    </source>
</evidence>
<evidence type="ECO:0000256" key="7">
    <source>
        <dbReference type="SAM" id="Phobius"/>
    </source>
</evidence>
<dbReference type="Pfam" id="PF00560">
    <property type="entry name" value="LRR_1"/>
    <property type="match status" value="1"/>
</dbReference>
<evidence type="ECO:0000313" key="9">
    <source>
        <dbReference type="Proteomes" id="UP001443914"/>
    </source>
</evidence>
<keyword evidence="5" id="KW-0677">Repeat</keyword>
<dbReference type="Pfam" id="PF13855">
    <property type="entry name" value="LRR_8"/>
    <property type="match status" value="2"/>
</dbReference>
<reference evidence="8" key="1">
    <citation type="submission" date="2024-03" db="EMBL/GenBank/DDBJ databases">
        <title>WGS assembly of Saponaria officinalis var. Norfolk2.</title>
        <authorList>
            <person name="Jenkins J."/>
            <person name="Shu S."/>
            <person name="Grimwood J."/>
            <person name="Barry K."/>
            <person name="Goodstein D."/>
            <person name="Schmutz J."/>
            <person name="Leebens-Mack J."/>
            <person name="Osbourn A."/>
        </authorList>
    </citation>
    <scope>NUCLEOTIDE SEQUENCE [LARGE SCALE GENOMIC DNA]</scope>
    <source>
        <strain evidence="8">JIC</strain>
    </source>
</reference>
<comment type="caution">
    <text evidence="8">The sequence shown here is derived from an EMBL/GenBank/DDBJ whole genome shotgun (WGS) entry which is preliminary data.</text>
</comment>
<protein>
    <submittedName>
        <fullName evidence="8">Uncharacterized protein</fullName>
    </submittedName>
</protein>
<dbReference type="AlphaFoldDB" id="A0AAW1IKZ4"/>
<dbReference type="GO" id="GO:0005886">
    <property type="term" value="C:plasma membrane"/>
    <property type="evidence" value="ECO:0007669"/>
    <property type="project" value="UniProtKB-SubCell"/>
</dbReference>
<proteinExistence type="predicted"/>
<dbReference type="InterPro" id="IPR001611">
    <property type="entry name" value="Leu-rich_rpt"/>
</dbReference>
<evidence type="ECO:0000256" key="5">
    <source>
        <dbReference type="ARBA" id="ARBA00022737"/>
    </source>
</evidence>
<keyword evidence="7" id="KW-0812">Transmembrane</keyword>
<dbReference type="InterPro" id="IPR032675">
    <property type="entry name" value="LRR_dom_sf"/>
</dbReference>
<accession>A0AAW1IKZ4</accession>
<dbReference type="PROSITE" id="PS51450">
    <property type="entry name" value="LRR"/>
    <property type="match status" value="1"/>
</dbReference>
<dbReference type="FunFam" id="3.80.10.10:FF:000269">
    <property type="entry name" value="Piriformospora indica-insensitive protein 2"/>
    <property type="match status" value="1"/>
</dbReference>
<dbReference type="SUPFAM" id="SSF52058">
    <property type="entry name" value="L domain-like"/>
    <property type="match status" value="1"/>
</dbReference>
<dbReference type="EMBL" id="JBDFQZ010000009">
    <property type="protein sequence ID" value="KAK9690400.1"/>
    <property type="molecule type" value="Genomic_DNA"/>
</dbReference>